<keyword evidence="2" id="KW-0732">Signal</keyword>
<accession>A0AAN6XTA3</accession>
<dbReference type="Proteomes" id="UP001303160">
    <property type="component" value="Unassembled WGS sequence"/>
</dbReference>
<feature type="region of interest" description="Disordered" evidence="1">
    <location>
        <begin position="173"/>
        <end position="237"/>
    </location>
</feature>
<comment type="caution">
    <text evidence="3">The sequence shown here is derived from an EMBL/GenBank/DDBJ whole genome shotgun (WGS) entry which is preliminary data.</text>
</comment>
<protein>
    <submittedName>
        <fullName evidence="3">Uncharacterized protein</fullName>
    </submittedName>
</protein>
<feature type="compositionally biased region" description="Basic and acidic residues" evidence="1">
    <location>
        <begin position="203"/>
        <end position="213"/>
    </location>
</feature>
<reference evidence="3" key="2">
    <citation type="submission" date="2023-05" db="EMBL/GenBank/DDBJ databases">
        <authorList>
            <consortium name="Lawrence Berkeley National Laboratory"/>
            <person name="Steindorff A."/>
            <person name="Hensen N."/>
            <person name="Bonometti L."/>
            <person name="Westerberg I."/>
            <person name="Brannstrom I.O."/>
            <person name="Guillou S."/>
            <person name="Cros-Aarteil S."/>
            <person name="Calhoun S."/>
            <person name="Haridas S."/>
            <person name="Kuo A."/>
            <person name="Mondo S."/>
            <person name="Pangilinan J."/>
            <person name="Riley R."/>
            <person name="Labutti K."/>
            <person name="Andreopoulos B."/>
            <person name="Lipzen A."/>
            <person name="Chen C."/>
            <person name="Yanf M."/>
            <person name="Daum C."/>
            <person name="Ng V."/>
            <person name="Clum A."/>
            <person name="Ohm R."/>
            <person name="Martin F."/>
            <person name="Silar P."/>
            <person name="Natvig D."/>
            <person name="Lalanne C."/>
            <person name="Gautier V."/>
            <person name="Ament-Velasquez S.L."/>
            <person name="Kruys A."/>
            <person name="Hutchinson M.I."/>
            <person name="Powell A.J."/>
            <person name="Barry K."/>
            <person name="Miller A.N."/>
            <person name="Grigoriev I.V."/>
            <person name="Debuchy R."/>
            <person name="Gladieux P."/>
            <person name="Thoren M.H."/>
            <person name="Johannesson H."/>
        </authorList>
    </citation>
    <scope>NUCLEOTIDE SEQUENCE</scope>
    <source>
        <strain evidence="3">CBS 315.58</strain>
    </source>
</reference>
<proteinExistence type="predicted"/>
<evidence type="ECO:0000256" key="2">
    <source>
        <dbReference type="SAM" id="SignalP"/>
    </source>
</evidence>
<organism evidence="3 4">
    <name type="scientific">Triangularia verruculosa</name>
    <dbReference type="NCBI Taxonomy" id="2587418"/>
    <lineage>
        <taxon>Eukaryota</taxon>
        <taxon>Fungi</taxon>
        <taxon>Dikarya</taxon>
        <taxon>Ascomycota</taxon>
        <taxon>Pezizomycotina</taxon>
        <taxon>Sordariomycetes</taxon>
        <taxon>Sordariomycetidae</taxon>
        <taxon>Sordariales</taxon>
        <taxon>Podosporaceae</taxon>
        <taxon>Triangularia</taxon>
    </lineage>
</organism>
<feature type="signal peptide" evidence="2">
    <location>
        <begin position="1"/>
        <end position="22"/>
    </location>
</feature>
<evidence type="ECO:0000256" key="1">
    <source>
        <dbReference type="SAM" id="MobiDB-lite"/>
    </source>
</evidence>
<dbReference type="EMBL" id="MU863878">
    <property type="protein sequence ID" value="KAK4205100.1"/>
    <property type="molecule type" value="Genomic_DNA"/>
</dbReference>
<feature type="compositionally biased region" description="Low complexity" evidence="1">
    <location>
        <begin position="180"/>
        <end position="190"/>
    </location>
</feature>
<feature type="compositionally biased region" description="Polar residues" evidence="1">
    <location>
        <begin position="216"/>
        <end position="228"/>
    </location>
</feature>
<evidence type="ECO:0000313" key="4">
    <source>
        <dbReference type="Proteomes" id="UP001303160"/>
    </source>
</evidence>
<name>A0AAN6XTA3_9PEZI</name>
<reference evidence="3" key="1">
    <citation type="journal article" date="2023" name="Mol. Phylogenet. Evol.">
        <title>Genome-scale phylogeny and comparative genomics of the fungal order Sordariales.</title>
        <authorList>
            <person name="Hensen N."/>
            <person name="Bonometti L."/>
            <person name="Westerberg I."/>
            <person name="Brannstrom I.O."/>
            <person name="Guillou S."/>
            <person name="Cros-Aarteil S."/>
            <person name="Calhoun S."/>
            <person name="Haridas S."/>
            <person name="Kuo A."/>
            <person name="Mondo S."/>
            <person name="Pangilinan J."/>
            <person name="Riley R."/>
            <person name="LaButti K."/>
            <person name="Andreopoulos B."/>
            <person name="Lipzen A."/>
            <person name="Chen C."/>
            <person name="Yan M."/>
            <person name="Daum C."/>
            <person name="Ng V."/>
            <person name="Clum A."/>
            <person name="Steindorff A."/>
            <person name="Ohm R.A."/>
            <person name="Martin F."/>
            <person name="Silar P."/>
            <person name="Natvig D.O."/>
            <person name="Lalanne C."/>
            <person name="Gautier V."/>
            <person name="Ament-Velasquez S.L."/>
            <person name="Kruys A."/>
            <person name="Hutchinson M.I."/>
            <person name="Powell A.J."/>
            <person name="Barry K."/>
            <person name="Miller A.N."/>
            <person name="Grigoriev I.V."/>
            <person name="Debuchy R."/>
            <person name="Gladieux P."/>
            <person name="Hiltunen Thoren M."/>
            <person name="Johannesson H."/>
        </authorList>
    </citation>
    <scope>NUCLEOTIDE SEQUENCE</scope>
    <source>
        <strain evidence="3">CBS 315.58</strain>
    </source>
</reference>
<sequence length="264" mass="28410">MRSQAMSTGLLALAIGVAGVSSAESIDWSKYKDEGNTVCPQQVETCRAYCSYRGGTFSAELSNSCWSNNEGYDNPFQSITYCYMCRCANDPKAEPDLSLFYGSVQRYVCERRKQNCQYSYNQYAQMAPEGQCECPAAQSISVTPGARVGKMTSLPVATGTLAVDGKETVTLTSLEPEGLTTATTAPVPTATRDRSGSWDSLDSEEKDHNRGDGLESPSTEEQFVQLTSAAEPVPASTSETIVDSRAMRQAVGMVGVILAVMMAI</sequence>
<evidence type="ECO:0000313" key="3">
    <source>
        <dbReference type="EMBL" id="KAK4205100.1"/>
    </source>
</evidence>
<feature type="chain" id="PRO_5043031894" evidence="2">
    <location>
        <begin position="23"/>
        <end position="264"/>
    </location>
</feature>
<keyword evidence="4" id="KW-1185">Reference proteome</keyword>
<gene>
    <name evidence="3" type="ORF">QBC40DRAFT_249492</name>
</gene>
<dbReference type="AlphaFoldDB" id="A0AAN6XTA3"/>